<proteinExistence type="predicted"/>
<evidence type="ECO:0000259" key="3">
    <source>
        <dbReference type="Pfam" id="PF09851"/>
    </source>
</evidence>
<keyword evidence="5" id="KW-1185">Reference proteome</keyword>
<evidence type="ECO:0000313" key="5">
    <source>
        <dbReference type="Proteomes" id="UP000199315"/>
    </source>
</evidence>
<evidence type="ECO:0000256" key="1">
    <source>
        <dbReference type="SAM" id="MobiDB-lite"/>
    </source>
</evidence>
<dbReference type="OrthoDB" id="5461404at2"/>
<sequence length="93" mass="10751">MHPFYGQNSRFFSTKSQPAGAEKNWWIGLVSMVMYLLFWAAAMVMAVRIAKKYVPMPEESGEGRDPAMSIIRERYARGEIDTKEFRQKKAKLS</sequence>
<dbReference type="Proteomes" id="UP000199315">
    <property type="component" value="Unassembled WGS sequence"/>
</dbReference>
<gene>
    <name evidence="4" type="ORF">SAMN05421730_101094</name>
</gene>
<feature type="domain" description="SHOCT" evidence="3">
    <location>
        <begin position="68"/>
        <end position="92"/>
    </location>
</feature>
<feature type="transmembrane region" description="Helical" evidence="2">
    <location>
        <begin position="25"/>
        <end position="47"/>
    </location>
</feature>
<evidence type="ECO:0000256" key="2">
    <source>
        <dbReference type="SAM" id="Phobius"/>
    </source>
</evidence>
<keyword evidence="2" id="KW-0812">Transmembrane</keyword>
<feature type="compositionally biased region" description="Polar residues" evidence="1">
    <location>
        <begin position="1"/>
        <end position="17"/>
    </location>
</feature>
<keyword evidence="2" id="KW-0472">Membrane</keyword>
<feature type="region of interest" description="Disordered" evidence="1">
    <location>
        <begin position="1"/>
        <end position="20"/>
    </location>
</feature>
<accession>A0A1D3TTV2</accession>
<dbReference type="InterPro" id="IPR018649">
    <property type="entry name" value="SHOCT"/>
</dbReference>
<organism evidence="4 5">
    <name type="scientific">Anaerobium acetethylicum</name>
    <dbReference type="NCBI Taxonomy" id="1619234"/>
    <lineage>
        <taxon>Bacteria</taxon>
        <taxon>Bacillati</taxon>
        <taxon>Bacillota</taxon>
        <taxon>Clostridia</taxon>
        <taxon>Lachnospirales</taxon>
        <taxon>Lachnospiraceae</taxon>
        <taxon>Anaerobium</taxon>
    </lineage>
</organism>
<dbReference type="AlphaFoldDB" id="A0A1D3TTV2"/>
<protein>
    <submittedName>
        <fullName evidence="4">Putative membrane protein</fullName>
    </submittedName>
</protein>
<dbReference type="Pfam" id="PF09851">
    <property type="entry name" value="SHOCT"/>
    <property type="match status" value="1"/>
</dbReference>
<evidence type="ECO:0000313" key="4">
    <source>
        <dbReference type="EMBL" id="SCP97436.1"/>
    </source>
</evidence>
<dbReference type="RefSeq" id="WP_091233549.1">
    <property type="nucleotide sequence ID" value="NZ_FMKA01000010.1"/>
</dbReference>
<dbReference type="STRING" id="1619234.SAMN05421730_101094"/>
<dbReference type="EMBL" id="FMKA01000010">
    <property type="protein sequence ID" value="SCP97436.1"/>
    <property type="molecule type" value="Genomic_DNA"/>
</dbReference>
<keyword evidence="2" id="KW-1133">Transmembrane helix</keyword>
<reference evidence="4 5" key="1">
    <citation type="submission" date="2016-09" db="EMBL/GenBank/DDBJ databases">
        <authorList>
            <person name="Capua I."/>
            <person name="De Benedictis P."/>
            <person name="Joannis T."/>
            <person name="Lombin L.H."/>
            <person name="Cattoli G."/>
        </authorList>
    </citation>
    <scope>NUCLEOTIDE SEQUENCE [LARGE SCALE GENOMIC DNA]</scope>
    <source>
        <strain evidence="4 5">GluBS11</strain>
    </source>
</reference>
<name>A0A1D3TTV2_9FIRM</name>